<keyword evidence="2" id="KW-1133">Transmembrane helix</keyword>
<protein>
    <submittedName>
        <fullName evidence="3">Type II secretion system protein, pilus assembly</fullName>
    </submittedName>
</protein>
<proteinExistence type="predicted"/>
<sequence length="447" mass="46639">MSITWNTIGPLIATIAACAVIAVIMPVVRPAAIRLVMRVFRAEGAHGTRHDGARGGVRDRASAGTSADRRGHGAPVSPVARLPPRIGIDATIAAVIARVKGGGDAAEAFEEQGGVRFATPRVTAARAANVLRMRAKADETEADVATAARHLAAACRLSEHTGCELSHCLEAVADDQRRARRAAELKRQTFAMPKATIRLLSALPAVTVALGELLGARPVAFLFEEPQGLLCLGLGGLWYAAGLVWTRRLLATFDGAGGGDAGGSRDADLPITLAMLHASLRQGASIPGALIAVGEALDGENRDGRIRWDPHAGVGSPIRHVPSAGFRRSPSTGFREERPTQELPAHLQSAGHALTRGATWHEAWGGADAGDAALESIRDCLGAAWAHGVSPTARLELAIERYGRDETAAIEQAAAGLSVRLLAPTGLCFLPAFVLIGVLPAIVSFAM</sequence>
<evidence type="ECO:0000256" key="1">
    <source>
        <dbReference type="SAM" id="MobiDB-lite"/>
    </source>
</evidence>
<feature type="compositionally biased region" description="Basic and acidic residues" evidence="1">
    <location>
        <begin position="47"/>
        <end position="71"/>
    </location>
</feature>
<feature type="region of interest" description="Disordered" evidence="1">
    <location>
        <begin position="47"/>
        <end position="80"/>
    </location>
</feature>
<dbReference type="AlphaFoldDB" id="A0A2N5J3B8"/>
<dbReference type="RefSeq" id="WP_101622240.1">
    <property type="nucleotide sequence ID" value="NZ_NMWT01000013.1"/>
</dbReference>
<keyword evidence="2" id="KW-0472">Membrane</keyword>
<accession>A0A2N5J3B8</accession>
<dbReference type="OrthoDB" id="3239585at2"/>
<feature type="transmembrane region" description="Helical" evidence="2">
    <location>
        <begin position="6"/>
        <end position="28"/>
    </location>
</feature>
<keyword evidence="4" id="KW-1185">Reference proteome</keyword>
<reference evidence="3 4" key="1">
    <citation type="submission" date="2017-07" db="EMBL/GenBank/DDBJ databases">
        <title>Bifidobacterium novel species.</title>
        <authorList>
            <person name="Lugli G.A."/>
            <person name="Milani C."/>
            <person name="Duranti S."/>
            <person name="Mangifesta M."/>
        </authorList>
    </citation>
    <scope>NUCLEOTIDE SEQUENCE [LARGE SCALE GENOMIC DNA]</scope>
    <source>
        <strain evidence="3 4">77</strain>
    </source>
</reference>
<name>A0A2N5J3B8_9BIFI</name>
<evidence type="ECO:0000313" key="3">
    <source>
        <dbReference type="EMBL" id="PLS28730.1"/>
    </source>
</evidence>
<evidence type="ECO:0000256" key="2">
    <source>
        <dbReference type="SAM" id="Phobius"/>
    </source>
</evidence>
<dbReference type="EMBL" id="NMWT01000013">
    <property type="protein sequence ID" value="PLS28730.1"/>
    <property type="molecule type" value="Genomic_DNA"/>
</dbReference>
<dbReference type="PANTHER" id="PTHR35007">
    <property type="entry name" value="INTEGRAL MEMBRANE PROTEIN-RELATED"/>
    <property type="match status" value="1"/>
</dbReference>
<dbReference type="PANTHER" id="PTHR35007:SF4">
    <property type="entry name" value="CONSERVED TRANSMEMBRANE PROTEIN-RELATED"/>
    <property type="match status" value="1"/>
</dbReference>
<evidence type="ECO:0000313" key="4">
    <source>
        <dbReference type="Proteomes" id="UP000235034"/>
    </source>
</evidence>
<dbReference type="Proteomes" id="UP000235034">
    <property type="component" value="Unassembled WGS sequence"/>
</dbReference>
<gene>
    <name evidence="3" type="ORF">Uis4E_1094</name>
</gene>
<organism evidence="3 4">
    <name type="scientific">Bifidobacterium parmae</name>
    <dbReference type="NCBI Taxonomy" id="361854"/>
    <lineage>
        <taxon>Bacteria</taxon>
        <taxon>Bacillati</taxon>
        <taxon>Actinomycetota</taxon>
        <taxon>Actinomycetes</taxon>
        <taxon>Bifidobacteriales</taxon>
        <taxon>Bifidobacteriaceae</taxon>
        <taxon>Bifidobacterium</taxon>
    </lineage>
</organism>
<feature type="transmembrane region" description="Helical" evidence="2">
    <location>
        <begin position="427"/>
        <end position="446"/>
    </location>
</feature>
<comment type="caution">
    <text evidence="3">The sequence shown here is derived from an EMBL/GenBank/DDBJ whole genome shotgun (WGS) entry which is preliminary data.</text>
</comment>
<keyword evidence="2" id="KW-0812">Transmembrane</keyword>